<dbReference type="EMBL" id="LAYC01000001">
    <property type="protein sequence ID" value="KYK61078.1"/>
    <property type="molecule type" value="Genomic_DNA"/>
</dbReference>
<proteinExistence type="predicted"/>
<evidence type="ECO:0000313" key="3">
    <source>
        <dbReference type="Proteomes" id="UP000076580"/>
    </source>
</evidence>
<feature type="signal peptide" evidence="1">
    <location>
        <begin position="1"/>
        <end position="32"/>
    </location>
</feature>
<dbReference type="Proteomes" id="UP000076580">
    <property type="component" value="Chromosome 01"/>
</dbReference>
<dbReference type="RefSeq" id="XP_040660430.1">
    <property type="nucleotide sequence ID" value="XM_040799547.1"/>
</dbReference>
<evidence type="ECO:0000256" key="1">
    <source>
        <dbReference type="SAM" id="SignalP"/>
    </source>
</evidence>
<dbReference type="GeneID" id="63714862"/>
<protein>
    <submittedName>
        <fullName evidence="2">Uncharacterized protein</fullName>
    </submittedName>
</protein>
<sequence>MPIHATGRRRRGWGRGCRELPILFFGLPSAFSVLARDAPIVDGLGKGGVPNEPSEGAELAAQYDPYAAAYDVEGRIVSCLKDDADEDQCVEDQCRSEDMRER</sequence>
<name>A0A151GVF9_DRECN</name>
<keyword evidence="1" id="KW-0732">Signal</keyword>
<accession>A0A151GVF9</accession>
<organism evidence="2 3">
    <name type="scientific">Drechmeria coniospora</name>
    <name type="common">Nematophagous fungus</name>
    <name type="synonym">Meria coniospora</name>
    <dbReference type="NCBI Taxonomy" id="98403"/>
    <lineage>
        <taxon>Eukaryota</taxon>
        <taxon>Fungi</taxon>
        <taxon>Dikarya</taxon>
        <taxon>Ascomycota</taxon>
        <taxon>Pezizomycotina</taxon>
        <taxon>Sordariomycetes</taxon>
        <taxon>Hypocreomycetidae</taxon>
        <taxon>Hypocreales</taxon>
        <taxon>Ophiocordycipitaceae</taxon>
        <taxon>Drechmeria</taxon>
    </lineage>
</organism>
<dbReference type="AlphaFoldDB" id="A0A151GVF9"/>
<comment type="caution">
    <text evidence="2">The sequence shown here is derived from an EMBL/GenBank/DDBJ whole genome shotgun (WGS) entry which is preliminary data.</text>
</comment>
<gene>
    <name evidence="2" type="ORF">DCS_02219</name>
</gene>
<reference evidence="2 3" key="1">
    <citation type="journal article" date="2016" name="Sci. Rep.">
        <title>Insights into Adaptations to a Near-Obligate Nematode Endoparasitic Lifestyle from the Finished Genome of Drechmeria coniospora.</title>
        <authorList>
            <person name="Zhang L."/>
            <person name="Zhou Z."/>
            <person name="Guo Q."/>
            <person name="Fokkens L."/>
            <person name="Miskei M."/>
            <person name="Pocsi I."/>
            <person name="Zhang W."/>
            <person name="Chen M."/>
            <person name="Wang L."/>
            <person name="Sun Y."/>
            <person name="Donzelli B.G."/>
            <person name="Gibson D.M."/>
            <person name="Nelson D.R."/>
            <person name="Luo J.G."/>
            <person name="Rep M."/>
            <person name="Liu H."/>
            <person name="Yang S."/>
            <person name="Wang J."/>
            <person name="Krasnoff S.B."/>
            <person name="Xu Y."/>
            <person name="Molnar I."/>
            <person name="Lin M."/>
        </authorList>
    </citation>
    <scope>NUCLEOTIDE SEQUENCE [LARGE SCALE GENOMIC DNA]</scope>
    <source>
        <strain evidence="2 3">ARSEF 6962</strain>
    </source>
</reference>
<keyword evidence="3" id="KW-1185">Reference proteome</keyword>
<feature type="chain" id="PRO_5007580950" evidence="1">
    <location>
        <begin position="33"/>
        <end position="102"/>
    </location>
</feature>
<evidence type="ECO:0000313" key="2">
    <source>
        <dbReference type="EMBL" id="KYK61078.1"/>
    </source>
</evidence>
<dbReference type="InParanoid" id="A0A151GVF9"/>